<dbReference type="Proteomes" id="UP000320547">
    <property type="component" value="Unassembled WGS sequence"/>
</dbReference>
<evidence type="ECO:0000256" key="2">
    <source>
        <dbReference type="ARBA" id="ARBA00022723"/>
    </source>
</evidence>
<keyword evidence="3 4" id="KW-0408">Iron</keyword>
<dbReference type="InterPro" id="IPR036909">
    <property type="entry name" value="Cyt_c-like_dom_sf"/>
</dbReference>
<dbReference type="Pfam" id="PF00034">
    <property type="entry name" value="Cytochrom_C"/>
    <property type="match status" value="1"/>
</dbReference>
<dbReference type="InterPro" id="IPR009056">
    <property type="entry name" value="Cyt_c-like_dom"/>
</dbReference>
<dbReference type="Gene3D" id="1.10.760.10">
    <property type="entry name" value="Cytochrome c-like domain"/>
    <property type="match status" value="1"/>
</dbReference>
<comment type="caution">
    <text evidence="7">The sequence shown here is derived from an EMBL/GenBank/DDBJ whole genome shotgun (WGS) entry which is preliminary data.</text>
</comment>
<evidence type="ECO:0000259" key="6">
    <source>
        <dbReference type="PROSITE" id="PS51007"/>
    </source>
</evidence>
<dbReference type="STRING" id="476157.GCA_001663155_00387"/>
<feature type="chain" id="PRO_5021732739" description="Cytochrome c domain-containing protein" evidence="5">
    <location>
        <begin position="19"/>
        <end position="127"/>
    </location>
</feature>
<accession>A0A562UT24</accession>
<dbReference type="GO" id="GO:0046872">
    <property type="term" value="F:metal ion binding"/>
    <property type="evidence" value="ECO:0007669"/>
    <property type="project" value="UniProtKB-KW"/>
</dbReference>
<organism evidence="7 8">
    <name type="scientific">Altererythrobacter ishigakiensis</name>
    <dbReference type="NCBI Taxonomy" id="476157"/>
    <lineage>
        <taxon>Bacteria</taxon>
        <taxon>Pseudomonadati</taxon>
        <taxon>Pseudomonadota</taxon>
        <taxon>Alphaproteobacteria</taxon>
        <taxon>Sphingomonadales</taxon>
        <taxon>Erythrobacteraceae</taxon>
        <taxon>Altererythrobacter</taxon>
    </lineage>
</organism>
<name>A0A562UT24_9SPHN</name>
<gene>
    <name evidence="7" type="ORF">JN10_0356</name>
</gene>
<dbReference type="PROSITE" id="PS51007">
    <property type="entry name" value="CYTC"/>
    <property type="match status" value="1"/>
</dbReference>
<keyword evidence="2 4" id="KW-0479">Metal-binding</keyword>
<feature type="signal peptide" evidence="5">
    <location>
        <begin position="1"/>
        <end position="18"/>
    </location>
</feature>
<reference evidence="7 8" key="1">
    <citation type="submission" date="2019-07" db="EMBL/GenBank/DDBJ databases">
        <title>Genomic Encyclopedia of Archaeal and Bacterial Type Strains, Phase II (KMG-II): from individual species to whole genera.</title>
        <authorList>
            <person name="Goeker M."/>
        </authorList>
    </citation>
    <scope>NUCLEOTIDE SEQUENCE [LARGE SCALE GENOMIC DNA]</scope>
    <source>
        <strain evidence="7 8">ATCC BAA-2084</strain>
    </source>
</reference>
<dbReference type="PROSITE" id="PS51257">
    <property type="entry name" value="PROKAR_LIPOPROTEIN"/>
    <property type="match status" value="1"/>
</dbReference>
<evidence type="ECO:0000256" key="5">
    <source>
        <dbReference type="SAM" id="SignalP"/>
    </source>
</evidence>
<feature type="domain" description="Cytochrome c" evidence="6">
    <location>
        <begin position="36"/>
        <end position="118"/>
    </location>
</feature>
<dbReference type="AlphaFoldDB" id="A0A562UT24"/>
<dbReference type="EMBL" id="VLLK01000001">
    <property type="protein sequence ID" value="TWJ08741.1"/>
    <property type="molecule type" value="Genomic_DNA"/>
</dbReference>
<protein>
    <recommendedName>
        <fullName evidence="6">Cytochrome c domain-containing protein</fullName>
    </recommendedName>
</protein>
<keyword evidence="5" id="KW-0732">Signal</keyword>
<evidence type="ECO:0000313" key="8">
    <source>
        <dbReference type="Proteomes" id="UP000320547"/>
    </source>
</evidence>
<evidence type="ECO:0000256" key="1">
    <source>
        <dbReference type="ARBA" id="ARBA00022617"/>
    </source>
</evidence>
<evidence type="ECO:0000256" key="3">
    <source>
        <dbReference type="ARBA" id="ARBA00023004"/>
    </source>
</evidence>
<proteinExistence type="predicted"/>
<dbReference type="OrthoDB" id="7596428at2"/>
<dbReference type="SUPFAM" id="SSF46626">
    <property type="entry name" value="Cytochrome c"/>
    <property type="match status" value="1"/>
</dbReference>
<keyword evidence="8" id="KW-1185">Reference proteome</keyword>
<keyword evidence="1 4" id="KW-0349">Heme</keyword>
<evidence type="ECO:0000256" key="4">
    <source>
        <dbReference type="PROSITE-ProRule" id="PRU00433"/>
    </source>
</evidence>
<evidence type="ECO:0000313" key="7">
    <source>
        <dbReference type="EMBL" id="TWJ08741.1"/>
    </source>
</evidence>
<dbReference type="GO" id="GO:0020037">
    <property type="term" value="F:heme binding"/>
    <property type="evidence" value="ECO:0007669"/>
    <property type="project" value="InterPro"/>
</dbReference>
<sequence>MKKAGFPIILMFAVGACAYSASEHGLVEGPEQDAPSSADYDRLTFAQAACGGCHAVEPPDLSPNPMSPPFADIANREGLTKATLISWLTDAHNYPEMMDFDLDPDQVDDIASHILTLRSDDYRKLPG</sequence>
<dbReference type="GO" id="GO:0009055">
    <property type="term" value="F:electron transfer activity"/>
    <property type="evidence" value="ECO:0007669"/>
    <property type="project" value="InterPro"/>
</dbReference>
<dbReference type="RefSeq" id="WP_067596748.1">
    <property type="nucleotide sequence ID" value="NZ_CP015963.1"/>
</dbReference>